<feature type="domain" description="ABC transmembrane type-1" evidence="9">
    <location>
        <begin position="70"/>
        <end position="259"/>
    </location>
</feature>
<dbReference type="PANTHER" id="PTHR43848:SF2">
    <property type="entry name" value="PUTRESCINE TRANSPORT SYSTEM PERMEASE PROTEIN POTI"/>
    <property type="match status" value="1"/>
</dbReference>
<feature type="transmembrane region" description="Helical" evidence="8">
    <location>
        <begin position="15"/>
        <end position="38"/>
    </location>
</feature>
<dbReference type="InterPro" id="IPR035906">
    <property type="entry name" value="MetI-like_sf"/>
</dbReference>
<dbReference type="AlphaFoldDB" id="A0A6J5ZXQ6"/>
<name>A0A6J5ZXQ6_9ZZZZ</name>
<evidence type="ECO:0000259" key="9">
    <source>
        <dbReference type="PROSITE" id="PS50928"/>
    </source>
</evidence>
<evidence type="ECO:0000256" key="6">
    <source>
        <dbReference type="ARBA" id="ARBA00022989"/>
    </source>
</evidence>
<keyword evidence="5 8" id="KW-0812">Transmembrane</keyword>
<evidence type="ECO:0000256" key="7">
    <source>
        <dbReference type="ARBA" id="ARBA00023136"/>
    </source>
</evidence>
<evidence type="ECO:0000313" key="10">
    <source>
        <dbReference type="EMBL" id="CAB4346338.1"/>
    </source>
</evidence>
<proteinExistence type="inferred from homology"/>
<keyword evidence="3" id="KW-0813">Transport</keyword>
<sequence>MNTPNWLRAIGRVSLWIWAALGLLFLFTPILITVIYSFNEPTGKYNYVWNRFSLAGWADPLKYPELTDALIFSLKIAIAVTVIATLLGTLLAMAMVKYKFRAKGVIGAILILPLTMPEVALGFSLLTLFVAVNWSRGFVTIIIAQVMFSVSYVATTVRARIRGFDWRLEEASLDLGASSLRTFRKITLPLIAPGVVAAAMLTFALSLDDFIITYLNSGLDNTFPIQIWNMKRSKIPVQINVFSTALLIISVILAITVVVGGNRRSRKLAGLNDVSGASLNS</sequence>
<feature type="transmembrane region" description="Helical" evidence="8">
    <location>
        <begin position="138"/>
        <end position="157"/>
    </location>
</feature>
<dbReference type="EMBL" id="CAFBRD010000027">
    <property type="protein sequence ID" value="CAB5076254.1"/>
    <property type="molecule type" value="Genomic_DNA"/>
</dbReference>
<dbReference type="EMBL" id="CAFAAD010000065">
    <property type="protein sequence ID" value="CAB4792972.1"/>
    <property type="molecule type" value="Genomic_DNA"/>
</dbReference>
<dbReference type="EMBL" id="CAFBNJ010000047">
    <property type="protein sequence ID" value="CAB4954090.1"/>
    <property type="molecule type" value="Genomic_DNA"/>
</dbReference>
<evidence type="ECO:0000256" key="2">
    <source>
        <dbReference type="ARBA" id="ARBA00007069"/>
    </source>
</evidence>
<protein>
    <submittedName>
        <fullName evidence="10">Unannotated protein</fullName>
    </submittedName>
</protein>
<organism evidence="10">
    <name type="scientific">freshwater metagenome</name>
    <dbReference type="NCBI Taxonomy" id="449393"/>
    <lineage>
        <taxon>unclassified sequences</taxon>
        <taxon>metagenomes</taxon>
        <taxon>ecological metagenomes</taxon>
    </lineage>
</organism>
<evidence type="ECO:0000313" key="13">
    <source>
        <dbReference type="EMBL" id="CAB4954090.1"/>
    </source>
</evidence>
<feature type="transmembrane region" description="Helical" evidence="8">
    <location>
        <begin position="235"/>
        <end position="259"/>
    </location>
</feature>
<evidence type="ECO:0000256" key="3">
    <source>
        <dbReference type="ARBA" id="ARBA00022448"/>
    </source>
</evidence>
<evidence type="ECO:0000256" key="8">
    <source>
        <dbReference type="SAM" id="Phobius"/>
    </source>
</evidence>
<dbReference type="CDD" id="cd06261">
    <property type="entry name" value="TM_PBP2"/>
    <property type="match status" value="1"/>
</dbReference>
<dbReference type="SUPFAM" id="SSF161098">
    <property type="entry name" value="MetI-like"/>
    <property type="match status" value="1"/>
</dbReference>
<evidence type="ECO:0000313" key="12">
    <source>
        <dbReference type="EMBL" id="CAB4792972.1"/>
    </source>
</evidence>
<dbReference type="Gene3D" id="1.10.3720.10">
    <property type="entry name" value="MetI-like"/>
    <property type="match status" value="1"/>
</dbReference>
<evidence type="ECO:0000313" key="14">
    <source>
        <dbReference type="EMBL" id="CAB5076254.1"/>
    </source>
</evidence>
<feature type="transmembrane region" description="Helical" evidence="8">
    <location>
        <begin position="105"/>
        <end position="132"/>
    </location>
</feature>
<dbReference type="PANTHER" id="PTHR43848">
    <property type="entry name" value="PUTRESCINE TRANSPORT SYSTEM PERMEASE PROTEIN POTI"/>
    <property type="match status" value="1"/>
</dbReference>
<comment type="similarity">
    <text evidence="2">Belongs to the binding-protein-dependent transport system permease family. CysTW subfamily.</text>
</comment>
<dbReference type="EMBL" id="CAEZXY010000052">
    <property type="protein sequence ID" value="CAB4711807.1"/>
    <property type="molecule type" value="Genomic_DNA"/>
</dbReference>
<dbReference type="InterPro" id="IPR000515">
    <property type="entry name" value="MetI-like"/>
</dbReference>
<evidence type="ECO:0000313" key="11">
    <source>
        <dbReference type="EMBL" id="CAB4711807.1"/>
    </source>
</evidence>
<keyword evidence="6 8" id="KW-1133">Transmembrane helix</keyword>
<keyword evidence="7 8" id="KW-0472">Membrane</keyword>
<dbReference type="GO" id="GO:0055085">
    <property type="term" value="P:transmembrane transport"/>
    <property type="evidence" value="ECO:0007669"/>
    <property type="project" value="InterPro"/>
</dbReference>
<dbReference type="EMBL" id="CAESAL010000102">
    <property type="protein sequence ID" value="CAB4346338.1"/>
    <property type="molecule type" value="Genomic_DNA"/>
</dbReference>
<accession>A0A6J5ZXQ6</accession>
<dbReference type="PROSITE" id="PS50928">
    <property type="entry name" value="ABC_TM1"/>
    <property type="match status" value="1"/>
</dbReference>
<dbReference type="GO" id="GO:0005886">
    <property type="term" value="C:plasma membrane"/>
    <property type="evidence" value="ECO:0007669"/>
    <property type="project" value="UniProtKB-SubCell"/>
</dbReference>
<evidence type="ECO:0000256" key="4">
    <source>
        <dbReference type="ARBA" id="ARBA00022475"/>
    </source>
</evidence>
<evidence type="ECO:0000256" key="1">
    <source>
        <dbReference type="ARBA" id="ARBA00004651"/>
    </source>
</evidence>
<dbReference type="Pfam" id="PF00528">
    <property type="entry name" value="BPD_transp_1"/>
    <property type="match status" value="1"/>
</dbReference>
<evidence type="ECO:0000256" key="5">
    <source>
        <dbReference type="ARBA" id="ARBA00022692"/>
    </source>
</evidence>
<gene>
    <name evidence="11" type="ORF">UFOPK2624_01155</name>
    <name evidence="12" type="ORF">UFOPK2969_00983</name>
    <name evidence="10" type="ORF">UFOPK3331_01820</name>
    <name evidence="13" type="ORF">UFOPK3785_01018</name>
    <name evidence="14" type="ORF">UFOPK4371_00690</name>
</gene>
<reference evidence="10" key="1">
    <citation type="submission" date="2020-05" db="EMBL/GenBank/DDBJ databases">
        <authorList>
            <person name="Chiriac C."/>
            <person name="Salcher M."/>
            <person name="Ghai R."/>
            <person name="Kavagutti S V."/>
        </authorList>
    </citation>
    <scope>NUCLEOTIDE SEQUENCE</scope>
</reference>
<feature type="transmembrane region" description="Helical" evidence="8">
    <location>
        <begin position="190"/>
        <end position="215"/>
    </location>
</feature>
<keyword evidence="4" id="KW-1003">Cell membrane</keyword>
<feature type="transmembrane region" description="Helical" evidence="8">
    <location>
        <begin position="69"/>
        <end position="93"/>
    </location>
</feature>
<dbReference type="InterPro" id="IPR051789">
    <property type="entry name" value="Bact_Polyamine_Transport"/>
</dbReference>
<comment type="subcellular location">
    <subcellularLocation>
        <location evidence="1">Cell membrane</location>
        <topology evidence="1">Multi-pass membrane protein</topology>
    </subcellularLocation>
</comment>